<evidence type="ECO:0000259" key="2">
    <source>
        <dbReference type="SMART" id="SM00642"/>
    </source>
</evidence>
<keyword evidence="1" id="KW-0732">Signal</keyword>
<name>A0A1M7QXZ3_9BURK</name>
<dbReference type="SUPFAM" id="SSF51445">
    <property type="entry name" value="(Trans)glycosidases"/>
    <property type="match status" value="1"/>
</dbReference>
<organism evidence="3 4">
    <name type="scientific">Duganella sacchari</name>
    <dbReference type="NCBI Taxonomy" id="551987"/>
    <lineage>
        <taxon>Bacteria</taxon>
        <taxon>Pseudomonadati</taxon>
        <taxon>Pseudomonadota</taxon>
        <taxon>Betaproteobacteria</taxon>
        <taxon>Burkholderiales</taxon>
        <taxon>Oxalobacteraceae</taxon>
        <taxon>Telluria group</taxon>
        <taxon>Duganella</taxon>
    </lineage>
</organism>
<dbReference type="STRING" id="551987.SAMN05192549_108238"/>
<dbReference type="EMBL" id="FRCX01000008">
    <property type="protein sequence ID" value="SHN36905.1"/>
    <property type="molecule type" value="Genomic_DNA"/>
</dbReference>
<keyword evidence="3" id="KW-0326">Glycosidase</keyword>
<feature type="signal peptide" evidence="1">
    <location>
        <begin position="1"/>
        <end position="19"/>
    </location>
</feature>
<dbReference type="Gene3D" id="3.20.20.80">
    <property type="entry name" value="Glycosidases"/>
    <property type="match status" value="1"/>
</dbReference>
<dbReference type="InterPro" id="IPR006047">
    <property type="entry name" value="GH13_cat_dom"/>
</dbReference>
<protein>
    <submittedName>
        <fullName evidence="3">Glycosidase</fullName>
    </submittedName>
</protein>
<dbReference type="InterPro" id="IPR017853">
    <property type="entry name" value="GH"/>
</dbReference>
<gene>
    <name evidence="3" type="ORF">SAMN05192549_108238</name>
</gene>
<reference evidence="4" key="1">
    <citation type="submission" date="2016-11" db="EMBL/GenBank/DDBJ databases">
        <authorList>
            <person name="Varghese N."/>
            <person name="Submissions S."/>
        </authorList>
    </citation>
    <scope>NUCLEOTIDE SEQUENCE [LARGE SCALE GENOMIC DNA]</scope>
    <source>
        <strain evidence="4">Sac-22</strain>
    </source>
</reference>
<evidence type="ECO:0000256" key="1">
    <source>
        <dbReference type="SAM" id="SignalP"/>
    </source>
</evidence>
<proteinExistence type="predicted"/>
<keyword evidence="4" id="KW-1185">Reference proteome</keyword>
<dbReference type="AlphaFoldDB" id="A0A1M7QXZ3"/>
<dbReference type="OrthoDB" id="9805159at2"/>
<feature type="domain" description="Glycosyl hydrolase family 13 catalytic" evidence="2">
    <location>
        <begin position="24"/>
        <end position="358"/>
    </location>
</feature>
<sequence>MKKLAASLILATLFTAAHAETKHPAWTRSSNVYEVNLRQYSKEGTLNAFTASLPRLKAMGVDIIWLMPLHPIGEKNRKGTLGSYYAVKDYGAVNPEFGSLDDARKLVKQAHALGMHVILDWVGNHTAWDHPWASQHPEWYKKNDQGEIAAVSFKNGAGETEEWTDVIGLDYSNKDLWPAMTAAMAFWVKDVGVDGFRADVAGMVPTAFWDQARAQLDKIKPVFMLAESDAADLHERAFDASYDWSLNDIMKKIGKGEAGAAELRAYVSNPPKTYPRDAYRLQFTSNHDINSWQGTDKALYGPAWGALAVLSYTLPGIPLTYNGQEARLDKKLAFFEKDAIEWNNIDLELFFAGLNALKKQNPALWNGTAGGAVQLLDTGNDKLFAFKRQQGANHVRVIVNTTGQLQKYRLAGDEGPAFLKPWRWRIIVPE</sequence>
<dbReference type="Pfam" id="PF00128">
    <property type="entry name" value="Alpha-amylase"/>
    <property type="match status" value="1"/>
</dbReference>
<feature type="chain" id="PRO_5012071039" evidence="1">
    <location>
        <begin position="20"/>
        <end position="430"/>
    </location>
</feature>
<dbReference type="Proteomes" id="UP000184339">
    <property type="component" value="Unassembled WGS sequence"/>
</dbReference>
<evidence type="ECO:0000313" key="3">
    <source>
        <dbReference type="EMBL" id="SHN36905.1"/>
    </source>
</evidence>
<evidence type="ECO:0000313" key="4">
    <source>
        <dbReference type="Proteomes" id="UP000184339"/>
    </source>
</evidence>
<keyword evidence="3" id="KW-0378">Hydrolase</keyword>
<dbReference type="PANTHER" id="PTHR47786:SF2">
    <property type="entry name" value="GLYCOSYL HYDROLASE FAMILY 13 CATALYTIC DOMAIN-CONTAINING PROTEIN"/>
    <property type="match status" value="1"/>
</dbReference>
<dbReference type="GO" id="GO:0005975">
    <property type="term" value="P:carbohydrate metabolic process"/>
    <property type="evidence" value="ECO:0007669"/>
    <property type="project" value="InterPro"/>
</dbReference>
<accession>A0A1M7QXZ3</accession>
<dbReference type="PANTHER" id="PTHR47786">
    <property type="entry name" value="ALPHA-1,4-GLUCAN:MALTOSE-1-PHOSPHATE MALTOSYLTRANSFERASE"/>
    <property type="match status" value="1"/>
</dbReference>
<dbReference type="SUPFAM" id="SSF51011">
    <property type="entry name" value="Glycosyl hydrolase domain"/>
    <property type="match status" value="1"/>
</dbReference>
<dbReference type="RefSeq" id="WP_072787012.1">
    <property type="nucleotide sequence ID" value="NZ_FRCX01000008.1"/>
</dbReference>
<dbReference type="SMART" id="SM00642">
    <property type="entry name" value="Aamy"/>
    <property type="match status" value="1"/>
</dbReference>
<dbReference type="GO" id="GO:0016798">
    <property type="term" value="F:hydrolase activity, acting on glycosyl bonds"/>
    <property type="evidence" value="ECO:0007669"/>
    <property type="project" value="UniProtKB-KW"/>
</dbReference>
<dbReference type="CDD" id="cd11313">
    <property type="entry name" value="AmyAc_arch_bac_AmyA"/>
    <property type="match status" value="1"/>
</dbReference>